<dbReference type="Proteomes" id="UP000095286">
    <property type="component" value="Unplaced"/>
</dbReference>
<protein>
    <submittedName>
        <fullName evidence="2">F-box domain-containing protein</fullName>
    </submittedName>
</protein>
<organism evidence="1 2">
    <name type="scientific">Rhabditophanes sp. KR3021</name>
    <dbReference type="NCBI Taxonomy" id="114890"/>
    <lineage>
        <taxon>Eukaryota</taxon>
        <taxon>Metazoa</taxon>
        <taxon>Ecdysozoa</taxon>
        <taxon>Nematoda</taxon>
        <taxon>Chromadorea</taxon>
        <taxon>Rhabditida</taxon>
        <taxon>Tylenchina</taxon>
        <taxon>Panagrolaimomorpha</taxon>
        <taxon>Strongyloidoidea</taxon>
        <taxon>Alloionematidae</taxon>
        <taxon>Rhabditophanes</taxon>
    </lineage>
</organism>
<dbReference type="WBParaSite" id="RSKR_0000881433.1">
    <property type="protein sequence ID" value="RSKR_0000881433.1"/>
    <property type="gene ID" value="RSKR_0000881433"/>
</dbReference>
<proteinExistence type="predicted"/>
<accession>A0AC35UAL2</accession>
<evidence type="ECO:0000313" key="1">
    <source>
        <dbReference type="Proteomes" id="UP000095286"/>
    </source>
</evidence>
<evidence type="ECO:0000313" key="2">
    <source>
        <dbReference type="WBParaSite" id="RSKR_0000881433.1"/>
    </source>
</evidence>
<reference evidence="2" key="1">
    <citation type="submission" date="2016-11" db="UniProtKB">
        <authorList>
            <consortium name="WormBaseParasite"/>
        </authorList>
    </citation>
    <scope>IDENTIFICATION</scope>
    <source>
        <strain evidence="2">KR3021</strain>
    </source>
</reference>
<name>A0AC35UAL2_9BILA</name>
<sequence>MSEEYLNKILNQSHLYESCISDCETANALSMTCKRFYNLVSNKSINIEAKKIKKRVLSITNDDYEKRGHFRAIMGTNKFYFNCNITLGECSKKLWIKNKDLCFNWECFDNTVIYSRMENREQTKSILIEKYLELSAMLINSTIELSPNLQTLTFGKISICGFTKYNHLFANFMDNLKSTKLTELIGINYKLFMTYIQNPNCLLTNLPNIQLICLTCNDKADLLTSHVHHLAKLSNDLGKCKFMFETNDVFNGSKFETDISEQVESIAKNGYSVVSSKIVKNQVKPNILLCEKILNLVEQLKRKNIYPKIATYPSVESYFALKYDHSKIQKLTFLKSYSLIIRNTHTYGDFCKLERNISLFNGLKKLEIKFIENVSTDSKILEACKILLLPADAKLEALKIRHCPLYCKEFAKELSVRFLFKRKQIISTKL</sequence>